<dbReference type="STRING" id="1390249.BHU72_02645"/>
<dbReference type="PANTHER" id="PTHR38011">
    <property type="entry name" value="DIHYDROFOLATE REDUCTASE FAMILY PROTEIN (AFU_ORTHOLOGUE AFUA_8G06820)"/>
    <property type="match status" value="1"/>
</dbReference>
<comment type="function">
    <text evidence="1 15">Converts 2,5-diamino-6-(ribosylamino)-4(3h)-pyrimidinone 5'-phosphate into 5-amino-6-(ribosylamino)-2,4(1h,3h)-pyrimidinedione 5'-phosphate.</text>
</comment>
<evidence type="ECO:0000256" key="17">
    <source>
        <dbReference type="PIRSR" id="PIRSR006769-2"/>
    </source>
</evidence>
<dbReference type="EC" id="1.1.1.193" evidence="15"/>
<dbReference type="CDD" id="cd01284">
    <property type="entry name" value="Riboflavin_deaminase-reductase"/>
    <property type="match status" value="1"/>
</dbReference>
<dbReference type="PROSITE" id="PS00903">
    <property type="entry name" value="CYT_DCMP_DEAMINASES_1"/>
    <property type="match status" value="1"/>
</dbReference>
<evidence type="ECO:0000256" key="6">
    <source>
        <dbReference type="ARBA" id="ARBA00022619"/>
    </source>
</evidence>
<dbReference type="PROSITE" id="PS51747">
    <property type="entry name" value="CYT_DCMP_DEAMINASES_2"/>
    <property type="match status" value="1"/>
</dbReference>
<feature type="binding site" evidence="18">
    <location>
        <position position="75"/>
    </location>
    <ligand>
        <name>Zn(2+)</name>
        <dbReference type="ChEBI" id="CHEBI:29105"/>
        <note>catalytic</note>
    </ligand>
</feature>
<dbReference type="InterPro" id="IPR002734">
    <property type="entry name" value="RibDG_C"/>
</dbReference>
<evidence type="ECO:0000259" key="19">
    <source>
        <dbReference type="PROSITE" id="PS51747"/>
    </source>
</evidence>
<dbReference type="InterPro" id="IPR002125">
    <property type="entry name" value="CMP_dCMP_dom"/>
</dbReference>
<evidence type="ECO:0000256" key="7">
    <source>
        <dbReference type="ARBA" id="ARBA00022723"/>
    </source>
</evidence>
<dbReference type="OrthoDB" id="9800865at2"/>
<feature type="binding site" evidence="17">
    <location>
        <position position="168"/>
    </location>
    <ligand>
        <name>substrate</name>
    </ligand>
</feature>
<evidence type="ECO:0000256" key="12">
    <source>
        <dbReference type="ARBA" id="ARBA00023268"/>
    </source>
</evidence>
<comment type="pathway">
    <text evidence="2 15">Cofactor biosynthesis; riboflavin biosynthesis; 5-amino-6-(D-ribitylamino)uracil from GTP: step 2/4.</text>
</comment>
<evidence type="ECO:0000256" key="14">
    <source>
        <dbReference type="ARBA" id="ARBA00049886"/>
    </source>
</evidence>
<keyword evidence="9 15" id="KW-0862">Zinc</keyword>
<keyword evidence="21" id="KW-1185">Reference proteome</keyword>
<evidence type="ECO:0000256" key="13">
    <source>
        <dbReference type="ARBA" id="ARBA00049861"/>
    </source>
</evidence>
<feature type="binding site" evidence="17">
    <location>
        <position position="184"/>
    </location>
    <ligand>
        <name>substrate</name>
    </ligand>
</feature>
<dbReference type="InterPro" id="IPR011549">
    <property type="entry name" value="RibD_C"/>
</dbReference>
<keyword evidence="12" id="KW-0511">Multifunctional enzyme</keyword>
<dbReference type="SUPFAM" id="SSF53597">
    <property type="entry name" value="Dihydrofolate reductase-like"/>
    <property type="match status" value="1"/>
</dbReference>
<evidence type="ECO:0000256" key="11">
    <source>
        <dbReference type="ARBA" id="ARBA00023002"/>
    </source>
</evidence>
<evidence type="ECO:0000256" key="8">
    <source>
        <dbReference type="ARBA" id="ARBA00022801"/>
    </source>
</evidence>
<comment type="caution">
    <text evidence="20">The sequence shown here is derived from an EMBL/GenBank/DDBJ whole genome shotgun (WGS) entry which is preliminary data.</text>
</comment>
<feature type="binding site" evidence="17">
    <location>
        <begin position="295"/>
        <end position="301"/>
    </location>
    <ligand>
        <name>NADP(+)</name>
        <dbReference type="ChEBI" id="CHEBI:58349"/>
    </ligand>
</feature>
<dbReference type="EMBL" id="MJAT01000012">
    <property type="protein sequence ID" value="OEH85711.1"/>
    <property type="molecule type" value="Genomic_DNA"/>
</dbReference>
<feature type="binding site" evidence="17">
    <location>
        <position position="222"/>
    </location>
    <ligand>
        <name>NADP(+)</name>
        <dbReference type="ChEBI" id="CHEBI:58349"/>
    </ligand>
</feature>
<proteinExistence type="inferred from homology"/>
<feature type="binding site" evidence="17">
    <location>
        <position position="200"/>
    </location>
    <ligand>
        <name>NADP(+)</name>
        <dbReference type="ChEBI" id="CHEBI:58349"/>
    </ligand>
</feature>
<evidence type="ECO:0000256" key="5">
    <source>
        <dbReference type="ARBA" id="ARBA00007417"/>
    </source>
</evidence>
<organism evidence="20 21">
    <name type="scientific">Desulfuribacillus stibiiarsenatis</name>
    <dbReference type="NCBI Taxonomy" id="1390249"/>
    <lineage>
        <taxon>Bacteria</taxon>
        <taxon>Bacillati</taxon>
        <taxon>Bacillota</taxon>
        <taxon>Desulfuribacillia</taxon>
        <taxon>Desulfuribacillales</taxon>
        <taxon>Desulfuribacillaceae</taxon>
        <taxon>Desulfuribacillus</taxon>
    </lineage>
</organism>
<dbReference type="GO" id="GO:0009231">
    <property type="term" value="P:riboflavin biosynthetic process"/>
    <property type="evidence" value="ECO:0007669"/>
    <property type="project" value="UniProtKB-UniPathway"/>
</dbReference>
<comment type="catalytic activity">
    <reaction evidence="13 15">
        <text>5-amino-6-(5-phospho-D-ribitylamino)uracil + NADP(+) = 5-amino-6-(5-phospho-D-ribosylamino)uracil + NADPH + H(+)</text>
        <dbReference type="Rhea" id="RHEA:17845"/>
        <dbReference type="ChEBI" id="CHEBI:15378"/>
        <dbReference type="ChEBI" id="CHEBI:57783"/>
        <dbReference type="ChEBI" id="CHEBI:58349"/>
        <dbReference type="ChEBI" id="CHEBI:58421"/>
        <dbReference type="ChEBI" id="CHEBI:58453"/>
        <dbReference type="EC" id="1.1.1.193"/>
    </reaction>
</comment>
<evidence type="ECO:0000256" key="10">
    <source>
        <dbReference type="ARBA" id="ARBA00022857"/>
    </source>
</evidence>
<dbReference type="Gene3D" id="3.40.430.10">
    <property type="entry name" value="Dihydrofolate Reductase, subunit A"/>
    <property type="match status" value="1"/>
</dbReference>
<comment type="catalytic activity">
    <reaction evidence="14 15">
        <text>2,5-diamino-6-hydroxy-4-(5-phosphoribosylamino)-pyrimidine + H2O + H(+) = 5-amino-6-(5-phospho-D-ribosylamino)uracil + NH4(+)</text>
        <dbReference type="Rhea" id="RHEA:21868"/>
        <dbReference type="ChEBI" id="CHEBI:15377"/>
        <dbReference type="ChEBI" id="CHEBI:15378"/>
        <dbReference type="ChEBI" id="CHEBI:28938"/>
        <dbReference type="ChEBI" id="CHEBI:58453"/>
        <dbReference type="ChEBI" id="CHEBI:58614"/>
        <dbReference type="EC" id="3.5.4.26"/>
    </reaction>
</comment>
<keyword evidence="10 15" id="KW-0521">NADP</keyword>
<name>A0A1E5L6G2_9FIRM</name>
<dbReference type="InterPro" id="IPR016192">
    <property type="entry name" value="APOBEC/CMP_deaminase_Zn-bd"/>
</dbReference>
<evidence type="ECO:0000313" key="21">
    <source>
        <dbReference type="Proteomes" id="UP000095255"/>
    </source>
</evidence>
<evidence type="ECO:0000256" key="1">
    <source>
        <dbReference type="ARBA" id="ARBA00002151"/>
    </source>
</evidence>
<feature type="binding site" evidence="18">
    <location>
        <position position="50"/>
    </location>
    <ligand>
        <name>Zn(2+)</name>
        <dbReference type="ChEBI" id="CHEBI:29105"/>
        <note>catalytic</note>
    </ligand>
</feature>
<feature type="active site" description="Proton donor" evidence="16">
    <location>
        <position position="52"/>
    </location>
</feature>
<gene>
    <name evidence="20" type="ORF">BHU72_02645</name>
</gene>
<evidence type="ECO:0000256" key="9">
    <source>
        <dbReference type="ARBA" id="ARBA00022833"/>
    </source>
</evidence>
<comment type="cofactor">
    <cofactor evidence="15 18">
        <name>Zn(2+)</name>
        <dbReference type="ChEBI" id="CHEBI:29105"/>
    </cofactor>
    <text evidence="15 18">Binds 1 zinc ion.</text>
</comment>
<dbReference type="InterPro" id="IPR016193">
    <property type="entry name" value="Cytidine_deaminase-like"/>
</dbReference>
<feature type="binding site" evidence="17">
    <location>
        <position position="196"/>
    </location>
    <ligand>
        <name>NADP(+)</name>
        <dbReference type="ChEBI" id="CHEBI:58349"/>
    </ligand>
</feature>
<keyword evidence="8 15" id="KW-0378">Hydrolase</keyword>
<dbReference type="GO" id="GO:0008270">
    <property type="term" value="F:zinc ion binding"/>
    <property type="evidence" value="ECO:0007669"/>
    <property type="project" value="InterPro"/>
</dbReference>
<dbReference type="GO" id="GO:0050661">
    <property type="term" value="F:NADP binding"/>
    <property type="evidence" value="ECO:0007669"/>
    <property type="project" value="InterPro"/>
</dbReference>
<evidence type="ECO:0000256" key="18">
    <source>
        <dbReference type="PIRSR" id="PIRSR006769-3"/>
    </source>
</evidence>
<evidence type="ECO:0000256" key="3">
    <source>
        <dbReference type="ARBA" id="ARBA00004910"/>
    </source>
</evidence>
<feature type="binding site" evidence="17">
    <location>
        <position position="204"/>
    </location>
    <ligand>
        <name>substrate</name>
    </ligand>
</feature>
<evidence type="ECO:0000256" key="16">
    <source>
        <dbReference type="PIRSR" id="PIRSR006769-1"/>
    </source>
</evidence>
<comment type="similarity">
    <text evidence="4 15">In the N-terminal section; belongs to the cytidine and deoxycytidylate deaminase family.</text>
</comment>
<dbReference type="PANTHER" id="PTHR38011:SF7">
    <property type="entry name" value="2,5-DIAMINO-6-RIBOSYLAMINO-4(3H)-PYRIMIDINONE 5'-PHOSPHATE REDUCTASE"/>
    <property type="match status" value="1"/>
</dbReference>
<keyword evidence="11 15" id="KW-0560">Oxidoreductase</keyword>
<feature type="binding site" evidence="17">
    <location>
        <position position="207"/>
    </location>
    <ligand>
        <name>substrate</name>
    </ligand>
</feature>
<evidence type="ECO:0000256" key="15">
    <source>
        <dbReference type="PIRNR" id="PIRNR006769"/>
    </source>
</evidence>
<reference evidence="20 21" key="1">
    <citation type="submission" date="2016-09" db="EMBL/GenBank/DDBJ databases">
        <title>Desulfuribacillus arsenicus sp. nov., an obligately anaerobic, dissimilatory arsenic- and antimonate-reducing bacterium isolated from anoxic sediments.</title>
        <authorList>
            <person name="Abin C.A."/>
            <person name="Hollibaugh J.T."/>
        </authorList>
    </citation>
    <scope>NUCLEOTIDE SEQUENCE [LARGE SCALE GENOMIC DNA]</scope>
    <source>
        <strain evidence="20 21">MLFW-2</strain>
    </source>
</reference>
<feature type="binding site" evidence="18">
    <location>
        <position position="84"/>
    </location>
    <ligand>
        <name>Zn(2+)</name>
        <dbReference type="ChEBI" id="CHEBI:29105"/>
        <note>catalytic</note>
    </ligand>
</feature>
<comment type="similarity">
    <text evidence="5 15">In the C-terminal section; belongs to the HTP reductase family.</text>
</comment>
<sequence>MNDIDYMNLALTLAESAEGRTSPNPMVGAVIVKNQQIIGMGAHLKAGTEHAEIHALNMAGSAAHGSTMYVTLEPCNHFGKTPPCTQRIIQEGVRKVYIATLDPNPLVSGRGVAALQEAGIEVVVGLLAEKSMKMNEIFNKYVVSKIPYIVLKAAITLDGKIASKSGDSKWITNELSRNKVHQLRNQLDAILVGVNTVSYDDPMLTTRLGEGGRNPIRVILDSHLTIQEDAQVLDTDIAPTLIICTEQRDHEKEQRLLERGIQIIIAKSQDGQVDLRDCLIQLGARGITSILVEGGSRTHGSFLRQQLFDKLVLFIAPKIIGGNDAISVFGGSSFPSMKQAIELKNIETRHYGEDLCIIGYPNYITDVQEG</sequence>
<keyword evidence="6 15" id="KW-0686">Riboflavin biosynthesis</keyword>
<feature type="binding site" evidence="17">
    <location>
        <position position="170"/>
    </location>
    <ligand>
        <name>NADP(+)</name>
        <dbReference type="ChEBI" id="CHEBI:58349"/>
    </ligand>
</feature>
<dbReference type="AlphaFoldDB" id="A0A1E5L6G2"/>
<keyword evidence="7 15" id="KW-0479">Metal-binding</keyword>
<dbReference type="NCBIfam" id="TIGR00326">
    <property type="entry name" value="eubact_ribD"/>
    <property type="match status" value="1"/>
</dbReference>
<dbReference type="InterPro" id="IPR004794">
    <property type="entry name" value="Eubact_RibD"/>
</dbReference>
<dbReference type="UniPathway" id="UPA00275">
    <property type="reaction ID" value="UER00401"/>
</dbReference>
<protein>
    <recommendedName>
        <fullName evidence="15">Riboflavin biosynthesis protein RibD</fullName>
    </recommendedName>
    <domain>
        <recommendedName>
            <fullName evidence="15">Diaminohydroxyphosphoribosylaminopyrimidine deaminase</fullName>
            <shortName evidence="15">DRAP deaminase</shortName>
            <ecNumber evidence="15">3.5.4.26</ecNumber>
        </recommendedName>
        <alternativeName>
            <fullName evidence="15">Riboflavin-specific deaminase</fullName>
        </alternativeName>
    </domain>
    <domain>
        <recommendedName>
            <fullName evidence="15">5-amino-6-(5-phosphoribosylamino)uracil reductase</fullName>
            <ecNumber evidence="15">1.1.1.193</ecNumber>
        </recommendedName>
        <alternativeName>
            <fullName evidence="15">HTP reductase</fullName>
        </alternativeName>
    </domain>
</protein>
<feature type="domain" description="CMP/dCMP-type deaminase" evidence="19">
    <location>
        <begin position="1"/>
        <end position="123"/>
    </location>
</feature>
<dbReference type="InterPro" id="IPR050765">
    <property type="entry name" value="Riboflavin_Biosynth_HTPR"/>
</dbReference>
<feature type="binding site" evidence="17">
    <location>
        <position position="293"/>
    </location>
    <ligand>
        <name>substrate</name>
    </ligand>
</feature>
<comment type="pathway">
    <text evidence="3 15">Cofactor biosynthesis; riboflavin biosynthesis; 5-amino-6-(D-ribitylamino)uracil from GTP: step 3/4.</text>
</comment>
<evidence type="ECO:0000256" key="4">
    <source>
        <dbReference type="ARBA" id="ARBA00005259"/>
    </source>
</evidence>
<feature type="binding site" evidence="17">
    <location>
        <position position="154"/>
    </location>
    <ligand>
        <name>NADP(+)</name>
        <dbReference type="ChEBI" id="CHEBI:58349"/>
    </ligand>
</feature>
<dbReference type="GO" id="GO:0008835">
    <property type="term" value="F:diaminohydroxyphosphoribosylaminopyrimidine deaminase activity"/>
    <property type="evidence" value="ECO:0007669"/>
    <property type="project" value="UniProtKB-EC"/>
</dbReference>
<dbReference type="FunFam" id="3.40.140.10:FF:000025">
    <property type="entry name" value="Riboflavin biosynthesis protein RibD"/>
    <property type="match status" value="1"/>
</dbReference>
<dbReference type="Proteomes" id="UP000095255">
    <property type="component" value="Unassembled WGS sequence"/>
</dbReference>
<evidence type="ECO:0000313" key="20">
    <source>
        <dbReference type="EMBL" id="OEH85711.1"/>
    </source>
</evidence>
<accession>A0A1E5L6G2</accession>
<dbReference type="NCBIfam" id="TIGR00227">
    <property type="entry name" value="ribD_Cterm"/>
    <property type="match status" value="1"/>
</dbReference>
<dbReference type="Pfam" id="PF00383">
    <property type="entry name" value="dCMP_cyt_deam_1"/>
    <property type="match status" value="1"/>
</dbReference>
<dbReference type="PIRSF" id="PIRSF006769">
    <property type="entry name" value="RibD"/>
    <property type="match status" value="1"/>
</dbReference>
<dbReference type="SUPFAM" id="SSF53927">
    <property type="entry name" value="Cytidine deaminase-like"/>
    <property type="match status" value="1"/>
</dbReference>
<dbReference type="Pfam" id="PF01872">
    <property type="entry name" value="RibD_C"/>
    <property type="match status" value="1"/>
</dbReference>
<dbReference type="GO" id="GO:0008703">
    <property type="term" value="F:5-amino-6-(5-phosphoribosylamino)uracil reductase activity"/>
    <property type="evidence" value="ECO:0007669"/>
    <property type="project" value="UniProtKB-EC"/>
</dbReference>
<dbReference type="InterPro" id="IPR024072">
    <property type="entry name" value="DHFR-like_dom_sf"/>
</dbReference>
<dbReference type="Gene3D" id="3.40.140.10">
    <property type="entry name" value="Cytidine Deaminase, domain 2"/>
    <property type="match status" value="1"/>
</dbReference>
<dbReference type="RefSeq" id="WP_069701795.1">
    <property type="nucleotide sequence ID" value="NZ_MJAT01000012.1"/>
</dbReference>
<evidence type="ECO:0000256" key="2">
    <source>
        <dbReference type="ARBA" id="ARBA00004882"/>
    </source>
</evidence>
<dbReference type="EC" id="3.5.4.26" evidence="15"/>